<reference evidence="6 7" key="1">
    <citation type="submission" date="2013-11" db="EMBL/GenBank/DDBJ databases">
        <title>Complete genome sequence of Rhizobium gallicum bv. gallicum R602.</title>
        <authorList>
            <person name="Bustos P."/>
            <person name="Santamaria R.I."/>
            <person name="Lozano L."/>
            <person name="Acosta J.L."/>
            <person name="Ormeno-Orrillo E."/>
            <person name="Rogel M.A."/>
            <person name="Romero D."/>
            <person name="Cevallos M.A."/>
            <person name="Martinez-Romero E."/>
            <person name="Gonzalez V."/>
        </authorList>
    </citation>
    <scope>NUCLEOTIDE SEQUENCE [LARGE SCALE GENOMIC DNA]</scope>
    <source>
        <strain evidence="6 7">R602</strain>
        <plasmid evidence="6 7">pRgalR602c</plasmid>
    </source>
</reference>
<evidence type="ECO:0000256" key="3">
    <source>
        <dbReference type="ARBA" id="ARBA00022833"/>
    </source>
</evidence>
<keyword evidence="6" id="KW-0614">Plasmid</keyword>
<dbReference type="GO" id="GO:0051907">
    <property type="term" value="F:S-(hydroxymethyl)glutathione synthase activity"/>
    <property type="evidence" value="ECO:0007669"/>
    <property type="project" value="UniProtKB-EC"/>
</dbReference>
<dbReference type="EC" id="4.4.1.22" evidence="6"/>
<dbReference type="PANTHER" id="PTHR33337:SF40">
    <property type="entry name" value="CENP-V_GFA DOMAIN-CONTAINING PROTEIN-RELATED"/>
    <property type="match status" value="1"/>
</dbReference>
<evidence type="ECO:0000256" key="4">
    <source>
        <dbReference type="ARBA" id="ARBA00023239"/>
    </source>
</evidence>
<dbReference type="InterPro" id="IPR006913">
    <property type="entry name" value="CENP-V/GFA"/>
</dbReference>
<dbReference type="KEGG" id="rga:RGR602_PC00623"/>
<sequence length="138" mass="15859">MTDVEKPVVRTARCSCGSLKLALRGAPERVYACACLDCQKATGSAFSYRARYRKQAIIADDGERRRFRRFTDKGRWMDQIFCPNCGTLIYMEAEVLDEQIVVSIGCFAEPDFAPPAAIFWSRRRHGWYEPIPEIQRVE</sequence>
<dbReference type="Proteomes" id="UP000031368">
    <property type="component" value="Plasmid pRgalR602c"/>
</dbReference>
<name>A0A0B4XDS3_9HYPH</name>
<dbReference type="AlphaFoldDB" id="A0A0B4XDS3"/>
<feature type="domain" description="CENP-V/GFA" evidence="5">
    <location>
        <begin position="10"/>
        <end position="129"/>
    </location>
</feature>
<keyword evidence="4 6" id="KW-0456">Lyase</keyword>
<dbReference type="InterPro" id="IPR011057">
    <property type="entry name" value="Mss4-like_sf"/>
</dbReference>
<organism evidence="6 7">
    <name type="scientific">Rhizobium gallicum bv. gallicum R602sp</name>
    <dbReference type="NCBI Taxonomy" id="1041138"/>
    <lineage>
        <taxon>Bacteria</taxon>
        <taxon>Pseudomonadati</taxon>
        <taxon>Pseudomonadota</taxon>
        <taxon>Alphaproteobacteria</taxon>
        <taxon>Hyphomicrobiales</taxon>
        <taxon>Rhizobiaceae</taxon>
        <taxon>Rhizobium/Agrobacterium group</taxon>
        <taxon>Rhizobium</taxon>
    </lineage>
</organism>
<comment type="similarity">
    <text evidence="1">Belongs to the Gfa family.</text>
</comment>
<dbReference type="PANTHER" id="PTHR33337">
    <property type="entry name" value="GFA DOMAIN-CONTAINING PROTEIN"/>
    <property type="match status" value="1"/>
</dbReference>
<evidence type="ECO:0000259" key="5">
    <source>
        <dbReference type="PROSITE" id="PS51891"/>
    </source>
</evidence>
<dbReference type="GO" id="GO:0046872">
    <property type="term" value="F:metal ion binding"/>
    <property type="evidence" value="ECO:0007669"/>
    <property type="project" value="UniProtKB-KW"/>
</dbReference>
<protein>
    <submittedName>
        <fullName evidence="6">GFA family glutathione-dependent formaldehyde-activating protein</fullName>
        <ecNumber evidence="6">4.4.1.22</ecNumber>
    </submittedName>
</protein>
<evidence type="ECO:0000256" key="2">
    <source>
        <dbReference type="ARBA" id="ARBA00022723"/>
    </source>
</evidence>
<dbReference type="RefSeq" id="WP_040114978.1">
    <property type="nucleotide sequence ID" value="NZ_CP006880.1"/>
</dbReference>
<dbReference type="Pfam" id="PF04828">
    <property type="entry name" value="GFA"/>
    <property type="match status" value="1"/>
</dbReference>
<keyword evidence="2" id="KW-0479">Metal-binding</keyword>
<keyword evidence="7" id="KW-1185">Reference proteome</keyword>
<evidence type="ECO:0000313" key="7">
    <source>
        <dbReference type="Proteomes" id="UP000031368"/>
    </source>
</evidence>
<accession>A0A0B4XDS3</accession>
<evidence type="ECO:0000313" key="6">
    <source>
        <dbReference type="EMBL" id="AJD44662.1"/>
    </source>
</evidence>
<keyword evidence="3" id="KW-0862">Zinc</keyword>
<dbReference type="SUPFAM" id="SSF51316">
    <property type="entry name" value="Mss4-like"/>
    <property type="match status" value="1"/>
</dbReference>
<geneLocation type="plasmid" evidence="6 7">
    <name>pRgalR602c</name>
</geneLocation>
<gene>
    <name evidence="6" type="ORF">RGR602_PC00623</name>
</gene>
<dbReference type="PROSITE" id="PS51891">
    <property type="entry name" value="CENP_V_GFA"/>
    <property type="match status" value="1"/>
</dbReference>
<dbReference type="HOGENOM" id="CLU_055491_3_4_5"/>
<dbReference type="Gene3D" id="3.90.1590.10">
    <property type="entry name" value="glutathione-dependent formaldehyde- activating enzyme (gfa)"/>
    <property type="match status" value="1"/>
</dbReference>
<dbReference type="EMBL" id="CP006880">
    <property type="protein sequence ID" value="AJD44662.1"/>
    <property type="molecule type" value="Genomic_DNA"/>
</dbReference>
<proteinExistence type="inferred from homology"/>
<evidence type="ECO:0000256" key="1">
    <source>
        <dbReference type="ARBA" id="ARBA00005495"/>
    </source>
</evidence>